<proteinExistence type="predicted"/>
<dbReference type="Gene3D" id="3.30.930.30">
    <property type="match status" value="1"/>
</dbReference>
<feature type="compositionally biased region" description="Polar residues" evidence="2">
    <location>
        <begin position="607"/>
        <end position="617"/>
    </location>
</feature>
<reference evidence="3 4" key="1">
    <citation type="journal article" date="2017" name="Nat. Commun.">
        <title>In situ click chemistry generation of cyclooxygenase-2 inhibitors.</title>
        <authorList>
            <person name="Bhardwaj A."/>
            <person name="Kaur J."/>
            <person name="Wuest M."/>
            <person name="Wuest F."/>
        </authorList>
    </citation>
    <scope>NUCLEOTIDE SEQUENCE [LARGE SCALE GENOMIC DNA]</scope>
    <source>
        <strain evidence="3">S2_012_000_R3_94</strain>
    </source>
</reference>
<feature type="compositionally biased region" description="Polar residues" evidence="2">
    <location>
        <begin position="10"/>
        <end position="24"/>
    </location>
</feature>
<evidence type="ECO:0000313" key="4">
    <source>
        <dbReference type="Proteomes" id="UP000315344"/>
    </source>
</evidence>
<dbReference type="EMBL" id="VAFL01000044">
    <property type="protein sequence ID" value="TKW62906.1"/>
    <property type="molecule type" value="Genomic_DNA"/>
</dbReference>
<dbReference type="Proteomes" id="UP000315344">
    <property type="component" value="Unassembled WGS sequence"/>
</dbReference>
<sequence length="617" mass="69226">MSGPGFANIRTFSRSGNKAGQSVDQVLGEAERDPQYSSHVDQPKPPELIFGVTVDEVRQAHAALLANRKTKVQVKGEVKERAIRKDRHTLAGCVMSYPVPREQVLSDADEWQRYLEWRELNLKWLKKLWGDNLKSVIQHSDEPYLHLHALGLPVSDAGCDARTMNPAYMIKRRVLEQERTVGKSNKDALKIANRAYRAEGRKLQDGYHTAVGIPSGLTRFGPRRRRLTRAQWHEEKERARAISDHNLQADLREIVRERASLNSEVENLTSKKSDLNVQLDEIKAVSRGILDQATNSARQITAAAQSEQEKIAQEAKRIRSDRNEFEAESARIKQELDLRNVALTKRERQSELILDNVAYAVENLEKAVNTAIFQRSGEKITAKHMAADQFGDLCKVLGKDDPTRLDWLRVWSLCTPSTGYTLAMPERVVVALEGAFKKIEDFSIKIAQLREEARLKGIEDAQVSAQKIVEAARLTAADTEKSAINSADSLLSDAKAQSKAIIAAAEKQASTINTDAAFIMDQAREVKVQADEILTAAETEATRLVQQEVRNRRLEPQARAWAAFARLLKEGVKAVFGEAGYQRLADWINPRWSAHPDNPERPIERQPAQTVSRGPAP</sequence>
<evidence type="ECO:0000313" key="3">
    <source>
        <dbReference type="EMBL" id="TKW62906.1"/>
    </source>
</evidence>
<feature type="coiled-coil region" evidence="1">
    <location>
        <begin position="251"/>
        <end position="335"/>
    </location>
</feature>
<dbReference type="AlphaFoldDB" id="A0A533HTQ1"/>
<organism evidence="3 4">
    <name type="scientific">Paracoccus denitrificans</name>
    <dbReference type="NCBI Taxonomy" id="266"/>
    <lineage>
        <taxon>Bacteria</taxon>
        <taxon>Pseudomonadati</taxon>
        <taxon>Pseudomonadota</taxon>
        <taxon>Alphaproteobacteria</taxon>
        <taxon>Rhodobacterales</taxon>
        <taxon>Paracoccaceae</taxon>
        <taxon>Paracoccus</taxon>
    </lineage>
</organism>
<comment type="caution">
    <text evidence="3">The sequence shown here is derived from an EMBL/GenBank/DDBJ whole genome shotgun (WGS) entry which is preliminary data.</text>
</comment>
<keyword evidence="1" id="KW-0175">Coiled coil</keyword>
<protein>
    <recommendedName>
        <fullName evidence="5">Plasmid recombination enzyme</fullName>
    </recommendedName>
</protein>
<evidence type="ECO:0008006" key="5">
    <source>
        <dbReference type="Google" id="ProtNLM"/>
    </source>
</evidence>
<feature type="region of interest" description="Disordered" evidence="2">
    <location>
        <begin position="591"/>
        <end position="617"/>
    </location>
</feature>
<accession>A0A533HTQ1</accession>
<feature type="region of interest" description="Disordered" evidence="2">
    <location>
        <begin position="1"/>
        <end position="44"/>
    </location>
</feature>
<evidence type="ECO:0000256" key="1">
    <source>
        <dbReference type="SAM" id="Coils"/>
    </source>
</evidence>
<name>A0A533HTQ1_PARDE</name>
<evidence type="ECO:0000256" key="2">
    <source>
        <dbReference type="SAM" id="MobiDB-lite"/>
    </source>
</evidence>
<gene>
    <name evidence="3" type="ORF">DI616_20150</name>
</gene>